<dbReference type="InterPro" id="IPR032694">
    <property type="entry name" value="CopC/D"/>
</dbReference>
<feature type="transmembrane region" description="Helical" evidence="6">
    <location>
        <begin position="178"/>
        <end position="204"/>
    </location>
</feature>
<dbReference type="AlphaFoldDB" id="A0A0N9MT38"/>
<feature type="transmembrane region" description="Helical" evidence="6">
    <location>
        <begin position="143"/>
        <end position="166"/>
    </location>
</feature>
<keyword evidence="9" id="KW-1185">Reference proteome</keyword>
<reference evidence="9" key="1">
    <citation type="submission" date="2015-06" db="EMBL/GenBank/DDBJ databases">
        <title>Complete genome sequence and metabolic analysis of phthalate degradation pathway in Gordonia sp. QH-11.</title>
        <authorList>
            <person name="Jin D."/>
            <person name="Kong X."/>
            <person name="Bai Z."/>
        </authorList>
    </citation>
    <scope>NUCLEOTIDE SEQUENCE [LARGE SCALE GENOMIC DNA]</scope>
    <source>
        <strain evidence="9">QH-11</strain>
    </source>
</reference>
<feature type="transmembrane region" description="Helical" evidence="6">
    <location>
        <begin position="349"/>
        <end position="368"/>
    </location>
</feature>
<dbReference type="PATRIC" id="fig|1136941.3.peg.4027"/>
<accession>A0A0N9MT38</accession>
<evidence type="ECO:0000256" key="5">
    <source>
        <dbReference type="ARBA" id="ARBA00023136"/>
    </source>
</evidence>
<dbReference type="PANTHER" id="PTHR34820">
    <property type="entry name" value="INNER MEMBRANE PROTEIN YEBZ"/>
    <property type="match status" value="1"/>
</dbReference>
<feature type="transmembrane region" description="Helical" evidence="6">
    <location>
        <begin position="24"/>
        <end position="46"/>
    </location>
</feature>
<dbReference type="Proteomes" id="UP000063789">
    <property type="component" value="Chromosome"/>
</dbReference>
<keyword evidence="3 6" id="KW-0812">Transmembrane</keyword>
<sequence length="383" mass="40594">MISLTIIAAEAGGTIPPVRQILTVFAYFVALALSIGLTLTLAFLLPGYARNSRVDARLRSFATPIGVLALVAGYFQYVQRIVKADLGYSWTQAVVPTHALEFLQIPRAEGTWVSAGIMGTVQLFAFVALAVILVGISRTTGRALPVAGFAVAVFAAACPSLTIATLELDALANRELKLAHILGGMIWVGGILVLAAASLMGLRGERSDDDDASTAGAWDRMWSRFSHWAMGAVIAVTVSGLWMTWTHLGSFSQFVTTTYGRFLLVKLPLVAFMVAAGAYNALVLIPGLRRARLSGDQRSYAQLALERFPRVVIGEAVAAGTVLVIVPFLTGSARKQAGGAAAGPFDWGTFGIGALLLALAVVSFTTTVRSLERRDRRLVGVAA</sequence>
<dbReference type="KEGG" id="goq:ACH46_19675"/>
<feature type="transmembrane region" description="Helical" evidence="6">
    <location>
        <begin position="308"/>
        <end position="329"/>
    </location>
</feature>
<evidence type="ECO:0000256" key="2">
    <source>
        <dbReference type="ARBA" id="ARBA00022475"/>
    </source>
</evidence>
<feature type="transmembrane region" description="Helical" evidence="6">
    <location>
        <begin position="225"/>
        <end position="245"/>
    </location>
</feature>
<dbReference type="OrthoDB" id="3851286at2"/>
<keyword evidence="5 6" id="KW-0472">Membrane</keyword>
<name>A0A0N9MT38_9ACTN</name>
<evidence type="ECO:0000256" key="3">
    <source>
        <dbReference type="ARBA" id="ARBA00022692"/>
    </source>
</evidence>
<evidence type="ECO:0000256" key="4">
    <source>
        <dbReference type="ARBA" id="ARBA00022989"/>
    </source>
</evidence>
<keyword evidence="2" id="KW-1003">Cell membrane</keyword>
<dbReference type="InterPro" id="IPR008457">
    <property type="entry name" value="Cu-R_CopD_dom"/>
</dbReference>
<dbReference type="GO" id="GO:0006825">
    <property type="term" value="P:copper ion transport"/>
    <property type="evidence" value="ECO:0007669"/>
    <property type="project" value="InterPro"/>
</dbReference>
<evidence type="ECO:0000256" key="6">
    <source>
        <dbReference type="SAM" id="Phobius"/>
    </source>
</evidence>
<organism evidence="8 9">
    <name type="scientific">Gordonia phthalatica</name>
    <dbReference type="NCBI Taxonomy" id="1136941"/>
    <lineage>
        <taxon>Bacteria</taxon>
        <taxon>Bacillati</taxon>
        <taxon>Actinomycetota</taxon>
        <taxon>Actinomycetes</taxon>
        <taxon>Mycobacteriales</taxon>
        <taxon>Gordoniaceae</taxon>
        <taxon>Gordonia</taxon>
    </lineage>
</organism>
<dbReference type="EMBL" id="CP011853">
    <property type="protein sequence ID" value="ALG86300.1"/>
    <property type="molecule type" value="Genomic_DNA"/>
</dbReference>
<evidence type="ECO:0000259" key="7">
    <source>
        <dbReference type="Pfam" id="PF05425"/>
    </source>
</evidence>
<reference evidence="8 9" key="2">
    <citation type="journal article" date="2017" name="Int. J. Syst. Evol. Microbiol.">
        <title>Gordonia phthalatica sp. nov., a di-n-butyl phthalate-degrading bacterium isolated from activated sludge.</title>
        <authorList>
            <person name="Jin D."/>
            <person name="Kong X."/>
            <person name="Jia M."/>
            <person name="Yu X."/>
            <person name="Wang X."/>
            <person name="Zhuang X."/>
            <person name="Deng Y."/>
            <person name="Bai Z."/>
        </authorList>
    </citation>
    <scope>NUCLEOTIDE SEQUENCE [LARGE SCALE GENOMIC DNA]</scope>
    <source>
        <strain evidence="8 9">QH-11</strain>
    </source>
</reference>
<feature type="transmembrane region" description="Helical" evidence="6">
    <location>
        <begin position="112"/>
        <end position="136"/>
    </location>
</feature>
<dbReference type="Pfam" id="PF05425">
    <property type="entry name" value="CopD"/>
    <property type="match status" value="1"/>
</dbReference>
<feature type="domain" description="Copper resistance protein D" evidence="7">
    <location>
        <begin position="221"/>
        <end position="328"/>
    </location>
</feature>
<dbReference type="PANTHER" id="PTHR34820:SF4">
    <property type="entry name" value="INNER MEMBRANE PROTEIN YEBZ"/>
    <property type="match status" value="1"/>
</dbReference>
<comment type="subcellular location">
    <subcellularLocation>
        <location evidence="1">Cell membrane</location>
        <topology evidence="1">Multi-pass membrane protein</topology>
    </subcellularLocation>
</comment>
<proteinExistence type="predicted"/>
<dbReference type="RefSeq" id="WP_062394479.1">
    <property type="nucleotide sequence ID" value="NZ_CP011853.1"/>
</dbReference>
<protein>
    <submittedName>
        <fullName evidence="8">Copper resistance protein</fullName>
    </submittedName>
</protein>
<gene>
    <name evidence="8" type="ORF">ACH46_19675</name>
</gene>
<evidence type="ECO:0000256" key="1">
    <source>
        <dbReference type="ARBA" id="ARBA00004651"/>
    </source>
</evidence>
<dbReference type="GO" id="GO:0005886">
    <property type="term" value="C:plasma membrane"/>
    <property type="evidence" value="ECO:0007669"/>
    <property type="project" value="UniProtKB-SubCell"/>
</dbReference>
<feature type="transmembrane region" description="Helical" evidence="6">
    <location>
        <begin position="265"/>
        <end position="288"/>
    </location>
</feature>
<evidence type="ECO:0000313" key="9">
    <source>
        <dbReference type="Proteomes" id="UP000063789"/>
    </source>
</evidence>
<keyword evidence="4 6" id="KW-1133">Transmembrane helix</keyword>
<feature type="transmembrane region" description="Helical" evidence="6">
    <location>
        <begin position="58"/>
        <end position="77"/>
    </location>
</feature>
<evidence type="ECO:0000313" key="8">
    <source>
        <dbReference type="EMBL" id="ALG86300.1"/>
    </source>
</evidence>
<dbReference type="STRING" id="1136941.ACH46_19675"/>